<comment type="caution">
    <text evidence="2">The sequence shown here is derived from an EMBL/GenBank/DDBJ whole genome shotgun (WGS) entry which is preliminary data.</text>
</comment>
<dbReference type="PANTHER" id="PTHR47345">
    <property type="entry name" value="CUT9-INTERACTING PROTEIN SCN1"/>
    <property type="match status" value="1"/>
</dbReference>
<dbReference type="GO" id="GO:0016788">
    <property type="term" value="F:hydrolase activity, acting on ester bonds"/>
    <property type="evidence" value="ECO:0007669"/>
    <property type="project" value="InterPro"/>
</dbReference>
<dbReference type="Gene3D" id="3.30.710.10">
    <property type="entry name" value="Potassium Channel Kv1.1, Chain A"/>
    <property type="match status" value="1"/>
</dbReference>
<keyword evidence="3" id="KW-1185">Reference proteome</keyword>
<accession>A0A4S4L9V5</accession>
<dbReference type="Gene3D" id="3.20.20.140">
    <property type="entry name" value="Metal-dependent hydrolases"/>
    <property type="match status" value="1"/>
</dbReference>
<dbReference type="Pfam" id="PF00651">
    <property type="entry name" value="BTB"/>
    <property type="match status" value="1"/>
</dbReference>
<dbReference type="SMART" id="SM00225">
    <property type="entry name" value="BTB"/>
    <property type="match status" value="1"/>
</dbReference>
<dbReference type="Proteomes" id="UP000308199">
    <property type="component" value="Unassembled WGS sequence"/>
</dbReference>
<sequence length="671" mass="75160">MNAAISTEPASATAMMLPSADVLKHVIDVHCHPTDSETPKNLMDELPITVCAMATRHDDQALVAELANAYPDKVVPCFGYHPWFSHWISITPMTKKTHYHSLFLSSADMNHDSANQKLALALEEMLPSLPDPISLEDCIATLRKNFGAFPRAMLGEIGLDRLARVPYDYRAEQRKLSPFTIPFEHQLSVVEAQLALAVEMRRNVSFHSVKSQKATIDLLEHMKNTFGQAWTQISVDLHSCGLSSETWRDIEKSHVNVYLSLSMIINGRSPAYRKLITMASSDRLLVESDIHEIGQCATRTWDMLLMVAEIKGWIVEDQWDDEGSQVGVVHKLEHNWKAFLKGGHNSSVQYIGVSIVATMSRREPTSSSTSTNADKLPADNFHADFCSQTADFVVRSCDGISFKCHRLFLQESSPVFRTMLTLPQPGASVSTESIVKPPSIDLPEDSNTLAILLRIIYPMVQPVIESIGALTVAFFAAEKYDMAGVISTLRLHLRDDRFLSESPVHVFALACRFHFAAEAKTASRATLAADVHDPKNAEMFMQTGFKVADLISLHSLRHRRIDRMREFLDCPDRFEGNSPDFACISCEKKLNDITWPLLKASILKELYWRPLGDTIFAPDFLKSNAVQSFINSKCEECQERLIYEKGKTLAMICEFLKSLPDSIDISTTCSS</sequence>
<dbReference type="SUPFAM" id="SSF51556">
    <property type="entry name" value="Metallo-dependent hydrolases"/>
    <property type="match status" value="1"/>
</dbReference>
<dbReference type="SUPFAM" id="SSF54695">
    <property type="entry name" value="POZ domain"/>
    <property type="match status" value="1"/>
</dbReference>
<dbReference type="CDD" id="cd18186">
    <property type="entry name" value="BTB_POZ_ZBTB_KLHL-like"/>
    <property type="match status" value="1"/>
</dbReference>
<dbReference type="PROSITE" id="PS50097">
    <property type="entry name" value="BTB"/>
    <property type="match status" value="1"/>
</dbReference>
<evidence type="ECO:0000313" key="3">
    <source>
        <dbReference type="Proteomes" id="UP000308199"/>
    </source>
</evidence>
<gene>
    <name evidence="2" type="ORF">EW145_g2767</name>
</gene>
<dbReference type="PANTHER" id="PTHR47345:SF1">
    <property type="entry name" value="CUT9-INTERACTING PROTEIN SCN1"/>
    <property type="match status" value="1"/>
</dbReference>
<dbReference type="InterPro" id="IPR053044">
    <property type="entry name" value="Metallo-hydrolase/TatD-type"/>
</dbReference>
<organism evidence="2 3">
    <name type="scientific">Phellinidium pouzarii</name>
    <dbReference type="NCBI Taxonomy" id="167371"/>
    <lineage>
        <taxon>Eukaryota</taxon>
        <taxon>Fungi</taxon>
        <taxon>Dikarya</taxon>
        <taxon>Basidiomycota</taxon>
        <taxon>Agaricomycotina</taxon>
        <taxon>Agaricomycetes</taxon>
        <taxon>Hymenochaetales</taxon>
        <taxon>Hymenochaetaceae</taxon>
        <taxon>Phellinidium</taxon>
    </lineage>
</organism>
<dbReference type="AlphaFoldDB" id="A0A4S4L9V5"/>
<dbReference type="InterPro" id="IPR001130">
    <property type="entry name" value="TatD-like"/>
</dbReference>
<dbReference type="OrthoDB" id="3238622at2759"/>
<dbReference type="InterPro" id="IPR000210">
    <property type="entry name" value="BTB/POZ_dom"/>
</dbReference>
<name>A0A4S4L9V5_9AGAM</name>
<evidence type="ECO:0000259" key="1">
    <source>
        <dbReference type="PROSITE" id="PS50097"/>
    </source>
</evidence>
<feature type="domain" description="BTB" evidence="1">
    <location>
        <begin position="390"/>
        <end position="457"/>
    </location>
</feature>
<dbReference type="EMBL" id="SGPK01000103">
    <property type="protein sequence ID" value="THH08349.1"/>
    <property type="molecule type" value="Genomic_DNA"/>
</dbReference>
<dbReference type="InterPro" id="IPR011333">
    <property type="entry name" value="SKP1/BTB/POZ_sf"/>
</dbReference>
<dbReference type="Pfam" id="PF01026">
    <property type="entry name" value="TatD_DNase"/>
    <property type="match status" value="1"/>
</dbReference>
<proteinExistence type="predicted"/>
<evidence type="ECO:0000313" key="2">
    <source>
        <dbReference type="EMBL" id="THH08349.1"/>
    </source>
</evidence>
<dbReference type="InterPro" id="IPR032466">
    <property type="entry name" value="Metal_Hydrolase"/>
</dbReference>
<reference evidence="2 3" key="1">
    <citation type="submission" date="2019-02" db="EMBL/GenBank/DDBJ databases">
        <title>Genome sequencing of the rare red list fungi Phellinidium pouzarii.</title>
        <authorList>
            <person name="Buettner E."/>
            <person name="Kellner H."/>
        </authorList>
    </citation>
    <scope>NUCLEOTIDE SEQUENCE [LARGE SCALE GENOMIC DNA]</scope>
    <source>
        <strain evidence="2 3">DSM 108285</strain>
    </source>
</reference>
<protein>
    <recommendedName>
        <fullName evidence="1">BTB domain-containing protein</fullName>
    </recommendedName>
</protein>